<dbReference type="EMBL" id="JAACXV010000258">
    <property type="protein sequence ID" value="KAF7281134.1"/>
    <property type="molecule type" value="Genomic_DNA"/>
</dbReference>
<reference evidence="1" key="1">
    <citation type="submission" date="2020-08" db="EMBL/GenBank/DDBJ databases">
        <title>Genome sequencing and assembly of the red palm weevil Rhynchophorus ferrugineus.</title>
        <authorList>
            <person name="Dias G.B."/>
            <person name="Bergman C.M."/>
            <person name="Manee M."/>
        </authorList>
    </citation>
    <scope>NUCLEOTIDE SEQUENCE</scope>
    <source>
        <strain evidence="1">AA-2017</strain>
        <tissue evidence="1">Whole larva</tissue>
    </source>
</reference>
<keyword evidence="2" id="KW-1185">Reference proteome</keyword>
<name>A0A834IJT0_RHYFE</name>
<sequence length="73" mass="8379">MGLLDEETDRGVPGDDPVLVRSQIEIDPRLLWSVSRRPFVVLARTDIPPPVSFNPVRRLSIVWFSLGSYWTEQ</sequence>
<proteinExistence type="predicted"/>
<protein>
    <submittedName>
        <fullName evidence="1">Uncharacterized protein</fullName>
    </submittedName>
</protein>
<accession>A0A834IJT0</accession>
<evidence type="ECO:0000313" key="2">
    <source>
        <dbReference type="Proteomes" id="UP000625711"/>
    </source>
</evidence>
<gene>
    <name evidence="1" type="ORF">GWI33_005086</name>
</gene>
<comment type="caution">
    <text evidence="1">The sequence shown here is derived from an EMBL/GenBank/DDBJ whole genome shotgun (WGS) entry which is preliminary data.</text>
</comment>
<evidence type="ECO:0000313" key="1">
    <source>
        <dbReference type="EMBL" id="KAF7281134.1"/>
    </source>
</evidence>
<dbReference type="AlphaFoldDB" id="A0A834IJT0"/>
<dbReference type="Proteomes" id="UP000625711">
    <property type="component" value="Unassembled WGS sequence"/>
</dbReference>
<organism evidence="1 2">
    <name type="scientific">Rhynchophorus ferrugineus</name>
    <name type="common">Red palm weevil</name>
    <name type="synonym">Curculio ferrugineus</name>
    <dbReference type="NCBI Taxonomy" id="354439"/>
    <lineage>
        <taxon>Eukaryota</taxon>
        <taxon>Metazoa</taxon>
        <taxon>Ecdysozoa</taxon>
        <taxon>Arthropoda</taxon>
        <taxon>Hexapoda</taxon>
        <taxon>Insecta</taxon>
        <taxon>Pterygota</taxon>
        <taxon>Neoptera</taxon>
        <taxon>Endopterygota</taxon>
        <taxon>Coleoptera</taxon>
        <taxon>Polyphaga</taxon>
        <taxon>Cucujiformia</taxon>
        <taxon>Curculionidae</taxon>
        <taxon>Dryophthorinae</taxon>
        <taxon>Rhynchophorus</taxon>
    </lineage>
</organism>